<keyword evidence="2" id="KW-1003">Cell membrane</keyword>
<evidence type="ECO:0000259" key="9">
    <source>
        <dbReference type="Pfam" id="PF00361"/>
    </source>
</evidence>
<feature type="transmembrane region" description="Helical" evidence="8">
    <location>
        <begin position="456"/>
        <end position="476"/>
    </location>
</feature>
<evidence type="ECO:0000256" key="7">
    <source>
        <dbReference type="RuleBase" id="RU000320"/>
    </source>
</evidence>
<dbReference type="Pfam" id="PF00361">
    <property type="entry name" value="Proton_antipo_M"/>
    <property type="match status" value="1"/>
</dbReference>
<evidence type="ECO:0000256" key="1">
    <source>
        <dbReference type="ARBA" id="ARBA00004651"/>
    </source>
</evidence>
<evidence type="ECO:0000256" key="6">
    <source>
        <dbReference type="ARBA" id="ARBA00023136"/>
    </source>
</evidence>
<gene>
    <name evidence="10" type="ORF">A6M23_01230</name>
</gene>
<dbReference type="OrthoDB" id="9768329at2"/>
<keyword evidence="6 8" id="KW-0472">Membrane</keyword>
<dbReference type="Proteomes" id="UP000095008">
    <property type="component" value="Unassembled WGS sequence"/>
</dbReference>
<name>A0A1C2IIU8_ACITH</name>
<feature type="transmembrane region" description="Helical" evidence="8">
    <location>
        <begin position="6"/>
        <end position="23"/>
    </location>
</feature>
<feature type="transmembrane region" description="Helical" evidence="8">
    <location>
        <begin position="97"/>
        <end position="115"/>
    </location>
</feature>
<evidence type="ECO:0000313" key="10">
    <source>
        <dbReference type="EMBL" id="OCX75885.1"/>
    </source>
</evidence>
<dbReference type="GO" id="GO:0016491">
    <property type="term" value="F:oxidoreductase activity"/>
    <property type="evidence" value="ECO:0007669"/>
    <property type="project" value="UniProtKB-KW"/>
</dbReference>
<feature type="transmembrane region" description="Helical" evidence="8">
    <location>
        <begin position="30"/>
        <end position="49"/>
    </location>
</feature>
<feature type="transmembrane region" description="Helical" evidence="8">
    <location>
        <begin position="290"/>
        <end position="312"/>
    </location>
</feature>
<keyword evidence="5" id="KW-0560">Oxidoreductase</keyword>
<keyword evidence="4 8" id="KW-1133">Transmembrane helix</keyword>
<reference evidence="10" key="1">
    <citation type="journal article" date="2016" name="Int. J. Mol. Sci.">
        <title>Comparative genomics of the extreme acidophile Acidithiobacillus thiooxidans reveals intraspecific divergence and niche adaptation.</title>
        <authorList>
            <person name="Zhang X."/>
            <person name="Feng X."/>
            <person name="Tao J."/>
            <person name="Ma L."/>
            <person name="Xiao Y."/>
            <person name="Liang Y."/>
            <person name="Liu X."/>
            <person name="Yin H."/>
        </authorList>
    </citation>
    <scope>NUCLEOTIDE SEQUENCE [LARGE SCALE GENOMIC DNA]</scope>
    <source>
        <strain evidence="10">DXS-W</strain>
    </source>
</reference>
<sequence length="654" mass="69504">MLNSFLLGALLFVLAIILGLLRLSSGARIALIFGTVAILVGSVLSLLAGSGPDTGQLWSLGSIPVTWHLQAAAAWLLFWGGLAALAAFLSPSRAKNPGIWMSGTGLALLGSLGVAGLQEGIAFLIAWEFLSFGGAIMLLADGLQNREKSGQSNLYMLALLEIGAVALLLCLLLLGAENTEFTAWAGSWATYGSAAFGIAILLIIGFGAKLGILPFYEWYPGAYSSGSGASGALLSGIILNVAYFALGRAMLDWLPRSSATGTGILLVALGTITAILAILYAFQQEDWRRLLAFSTAENAGLAVVALGAASLFRADGLNMLSTLAWTVGLIHLGGHSLAKGSMMLSADRVASVRGDYNIAQSRVLALAPWTLGIGALLGAMSLAAMPPTAGFAGEWYLFQTVFQDFHLTSSAARVTLALGGAGLALTAAIALATMIKVFGLGLLGREENQHRITGRWPILALGLLVLGYAAALPWTLGFLADDNWPAVPAALASMVKGPILIPLRFHFAFISPPLLLLMGLLLSLIPLAMLGWSHLRQGRRRVPVWGHGLRQIPANNAVTALAFSNALREFYSFVYRPSTNTRKSHSERSYFVRELHFDYSQAPVFGPWLFRPVVRFVQIMSDRLGLALQNGSLNAYLAYIGVLLIIIFASVFYI</sequence>
<evidence type="ECO:0000256" key="2">
    <source>
        <dbReference type="ARBA" id="ARBA00022475"/>
    </source>
</evidence>
<dbReference type="GO" id="GO:0005886">
    <property type="term" value="C:plasma membrane"/>
    <property type="evidence" value="ECO:0007669"/>
    <property type="project" value="UniProtKB-SubCell"/>
</dbReference>
<feature type="transmembrane region" description="Helical" evidence="8">
    <location>
        <begin position="228"/>
        <end position="251"/>
    </location>
</feature>
<evidence type="ECO:0000256" key="8">
    <source>
        <dbReference type="SAM" id="Phobius"/>
    </source>
</evidence>
<feature type="transmembrane region" description="Helical" evidence="8">
    <location>
        <begin position="121"/>
        <end position="140"/>
    </location>
</feature>
<evidence type="ECO:0000256" key="4">
    <source>
        <dbReference type="ARBA" id="ARBA00022989"/>
    </source>
</evidence>
<dbReference type="AlphaFoldDB" id="A0A1C2IIU8"/>
<feature type="transmembrane region" description="Helical" evidence="8">
    <location>
        <begin position="416"/>
        <end position="444"/>
    </location>
</feature>
<dbReference type="RefSeq" id="WP_065974854.1">
    <property type="nucleotide sequence ID" value="NZ_LWRY01000009.1"/>
</dbReference>
<accession>A0A1C2IIU8</accession>
<feature type="transmembrane region" description="Helical" evidence="8">
    <location>
        <begin position="633"/>
        <end position="653"/>
    </location>
</feature>
<protein>
    <submittedName>
        <fullName evidence="10">Hydrogenase</fullName>
    </submittedName>
</protein>
<feature type="transmembrane region" description="Helical" evidence="8">
    <location>
        <begin position="152"/>
        <end position="174"/>
    </location>
</feature>
<dbReference type="InterPro" id="IPR001750">
    <property type="entry name" value="ND/Mrp_TM"/>
</dbReference>
<feature type="transmembrane region" description="Helical" evidence="8">
    <location>
        <begin position="69"/>
        <end position="90"/>
    </location>
</feature>
<feature type="transmembrane region" description="Helical" evidence="8">
    <location>
        <begin position="318"/>
        <end position="338"/>
    </location>
</feature>
<keyword evidence="3 7" id="KW-0812">Transmembrane</keyword>
<dbReference type="InterPro" id="IPR052175">
    <property type="entry name" value="ComplexI-like_HydComp"/>
</dbReference>
<keyword evidence="11" id="KW-1185">Reference proteome</keyword>
<dbReference type="PANTHER" id="PTHR42682">
    <property type="entry name" value="HYDROGENASE-4 COMPONENT F"/>
    <property type="match status" value="1"/>
</dbReference>
<evidence type="ECO:0000313" key="11">
    <source>
        <dbReference type="Proteomes" id="UP000095008"/>
    </source>
</evidence>
<proteinExistence type="predicted"/>
<comment type="subcellular location">
    <subcellularLocation>
        <location evidence="1">Cell membrane</location>
        <topology evidence="1">Multi-pass membrane protein</topology>
    </subcellularLocation>
    <subcellularLocation>
        <location evidence="7">Membrane</location>
        <topology evidence="7">Multi-pass membrane protein</topology>
    </subcellularLocation>
</comment>
<feature type="transmembrane region" description="Helical" evidence="8">
    <location>
        <begin position="363"/>
        <end position="385"/>
    </location>
</feature>
<feature type="transmembrane region" description="Helical" evidence="8">
    <location>
        <begin position="514"/>
        <end position="532"/>
    </location>
</feature>
<dbReference type="PANTHER" id="PTHR42682:SF3">
    <property type="entry name" value="FORMATE HYDROGENLYASE SUBUNIT 3-RELATED"/>
    <property type="match status" value="1"/>
</dbReference>
<comment type="caution">
    <text evidence="10">The sequence shown here is derived from an EMBL/GenBank/DDBJ whole genome shotgun (WGS) entry which is preliminary data.</text>
</comment>
<feature type="transmembrane region" description="Helical" evidence="8">
    <location>
        <begin position="194"/>
        <end position="216"/>
    </location>
</feature>
<organism evidence="10 11">
    <name type="scientific">Acidithiobacillus thiooxidans</name>
    <name type="common">Thiobacillus thiooxidans</name>
    <dbReference type="NCBI Taxonomy" id="930"/>
    <lineage>
        <taxon>Bacteria</taxon>
        <taxon>Pseudomonadati</taxon>
        <taxon>Pseudomonadota</taxon>
        <taxon>Acidithiobacillia</taxon>
        <taxon>Acidithiobacillales</taxon>
        <taxon>Acidithiobacillaceae</taxon>
        <taxon>Acidithiobacillus</taxon>
    </lineage>
</organism>
<feature type="transmembrane region" description="Helical" evidence="8">
    <location>
        <begin position="263"/>
        <end position="283"/>
    </location>
</feature>
<evidence type="ECO:0000256" key="5">
    <source>
        <dbReference type="ARBA" id="ARBA00023002"/>
    </source>
</evidence>
<feature type="domain" description="NADH:quinone oxidoreductase/Mrp antiporter transmembrane" evidence="9">
    <location>
        <begin position="121"/>
        <end position="413"/>
    </location>
</feature>
<evidence type="ECO:0000256" key="3">
    <source>
        <dbReference type="ARBA" id="ARBA00022692"/>
    </source>
</evidence>
<dbReference type="EMBL" id="LWRY01000009">
    <property type="protein sequence ID" value="OCX75885.1"/>
    <property type="molecule type" value="Genomic_DNA"/>
</dbReference>